<dbReference type="PANTHER" id="PTHR43861">
    <property type="entry name" value="TRANS-ACONITATE 2-METHYLTRANSFERASE-RELATED"/>
    <property type="match status" value="1"/>
</dbReference>
<dbReference type="Gene3D" id="3.40.50.150">
    <property type="entry name" value="Vaccinia Virus protein VP39"/>
    <property type="match status" value="1"/>
</dbReference>
<reference evidence="1 2" key="1">
    <citation type="submission" date="2023-08" db="EMBL/GenBank/DDBJ databases">
        <title>Annotated Genome Sequence of Vanrija albida AlHP1.</title>
        <authorList>
            <person name="Herzog R."/>
        </authorList>
    </citation>
    <scope>NUCLEOTIDE SEQUENCE [LARGE SCALE GENOMIC DNA]</scope>
    <source>
        <strain evidence="1 2">AlHP1</strain>
    </source>
</reference>
<evidence type="ECO:0000313" key="2">
    <source>
        <dbReference type="Proteomes" id="UP001565368"/>
    </source>
</evidence>
<dbReference type="Proteomes" id="UP001565368">
    <property type="component" value="Unassembled WGS sequence"/>
</dbReference>
<evidence type="ECO:0000313" key="1">
    <source>
        <dbReference type="EMBL" id="KAL1409165.1"/>
    </source>
</evidence>
<name>A0ABR3Q348_9TREE</name>
<proteinExistence type="predicted"/>
<protein>
    <recommendedName>
        <fullName evidence="3">Methyltransferase type 11 domain-containing protein</fullName>
    </recommendedName>
</protein>
<dbReference type="CDD" id="cd02440">
    <property type="entry name" value="AdoMet_MTases"/>
    <property type="match status" value="1"/>
</dbReference>
<dbReference type="EMBL" id="JBBXJM010000004">
    <property type="protein sequence ID" value="KAL1409165.1"/>
    <property type="molecule type" value="Genomic_DNA"/>
</dbReference>
<dbReference type="GeneID" id="95987038"/>
<dbReference type="InterPro" id="IPR029063">
    <property type="entry name" value="SAM-dependent_MTases_sf"/>
</dbReference>
<organism evidence="1 2">
    <name type="scientific">Vanrija albida</name>
    <dbReference type="NCBI Taxonomy" id="181172"/>
    <lineage>
        <taxon>Eukaryota</taxon>
        <taxon>Fungi</taxon>
        <taxon>Dikarya</taxon>
        <taxon>Basidiomycota</taxon>
        <taxon>Agaricomycotina</taxon>
        <taxon>Tremellomycetes</taxon>
        <taxon>Trichosporonales</taxon>
        <taxon>Trichosporonaceae</taxon>
        <taxon>Vanrija</taxon>
    </lineage>
</organism>
<dbReference type="Pfam" id="PF13489">
    <property type="entry name" value="Methyltransf_23"/>
    <property type="match status" value="1"/>
</dbReference>
<dbReference type="RefSeq" id="XP_069209109.1">
    <property type="nucleotide sequence ID" value="XM_069354467.1"/>
</dbReference>
<sequence>MASSEEHWDGEAYAERPGTREMAKVNGSKNIPTALAAAGIDPATFKQLDLLEVGAGVGTVTPYLADTFASVHALEPSPSMLAVLAKDAVASRSNVTYSQHPVTARTGAEFSTPLLSPTPGDRERRLVPPRAQFDVAICTLVVHHVDDFGPFFAGVLSLLKPGGIFVAIEFRRDDDGHDLQKQYHLELAPGMVPVSDDDAVLPDDNHFRTAYSHESLGALFTKNGFVDVGATDVQGCQAFGYDGRKAVPAIAAWGRRPAA</sequence>
<comment type="caution">
    <text evidence="1">The sequence shown here is derived from an EMBL/GenBank/DDBJ whole genome shotgun (WGS) entry which is preliminary data.</text>
</comment>
<gene>
    <name evidence="1" type="ORF">Q8F55_005995</name>
</gene>
<evidence type="ECO:0008006" key="3">
    <source>
        <dbReference type="Google" id="ProtNLM"/>
    </source>
</evidence>
<keyword evidence="2" id="KW-1185">Reference proteome</keyword>
<dbReference type="SUPFAM" id="SSF53335">
    <property type="entry name" value="S-adenosyl-L-methionine-dependent methyltransferases"/>
    <property type="match status" value="1"/>
</dbReference>
<accession>A0ABR3Q348</accession>